<feature type="transmembrane region" description="Helical" evidence="1">
    <location>
        <begin position="92"/>
        <end position="113"/>
    </location>
</feature>
<feature type="transmembrane region" description="Helical" evidence="1">
    <location>
        <begin position="119"/>
        <end position="143"/>
    </location>
</feature>
<feature type="transmembrane region" description="Helical" evidence="1">
    <location>
        <begin position="331"/>
        <end position="348"/>
    </location>
</feature>
<organism evidence="2 3">
    <name type="scientific">Rhodovulum iodosum</name>
    <dbReference type="NCBI Taxonomy" id="68291"/>
    <lineage>
        <taxon>Bacteria</taxon>
        <taxon>Pseudomonadati</taxon>
        <taxon>Pseudomonadota</taxon>
        <taxon>Alphaproteobacteria</taxon>
        <taxon>Rhodobacterales</taxon>
        <taxon>Paracoccaceae</taxon>
        <taxon>Rhodovulum</taxon>
    </lineage>
</organism>
<feature type="transmembrane region" description="Helical" evidence="1">
    <location>
        <begin position="6"/>
        <end position="26"/>
    </location>
</feature>
<dbReference type="RefSeq" id="WP_125408052.1">
    <property type="nucleotide sequence ID" value="NZ_JBEHHI010000001.1"/>
</dbReference>
<dbReference type="PANTHER" id="PTHR31303">
    <property type="entry name" value="CTP-DEPENDENT DIACYLGLYCEROL KINASE 1"/>
    <property type="match status" value="1"/>
</dbReference>
<feature type="transmembrane region" description="Helical" evidence="1">
    <location>
        <begin position="184"/>
        <end position="201"/>
    </location>
</feature>
<evidence type="ECO:0000256" key="1">
    <source>
        <dbReference type="SAM" id="Phobius"/>
    </source>
</evidence>
<comment type="caution">
    <text evidence="2">The sequence shown here is derived from an EMBL/GenBank/DDBJ whole genome shotgun (WGS) entry which is preliminary data.</text>
</comment>
<accession>A0ABV3XPC4</accession>
<name>A0ABV3XPC4_9RHOB</name>
<dbReference type="GO" id="GO:0016301">
    <property type="term" value="F:kinase activity"/>
    <property type="evidence" value="ECO:0007669"/>
    <property type="project" value="UniProtKB-KW"/>
</dbReference>
<evidence type="ECO:0000313" key="2">
    <source>
        <dbReference type="EMBL" id="MEX5727171.1"/>
    </source>
</evidence>
<keyword evidence="1" id="KW-0812">Transmembrane</keyword>
<keyword evidence="2" id="KW-0418">Kinase</keyword>
<keyword evidence="1" id="KW-1133">Transmembrane helix</keyword>
<dbReference type="InterPro" id="IPR037997">
    <property type="entry name" value="Dgk1-like"/>
</dbReference>
<feature type="transmembrane region" description="Helical" evidence="1">
    <location>
        <begin position="306"/>
        <end position="325"/>
    </location>
</feature>
<protein>
    <submittedName>
        <fullName evidence="2">Phytol kinase</fullName>
    </submittedName>
</protein>
<dbReference type="PANTHER" id="PTHR31303:SF1">
    <property type="entry name" value="CTP-DEPENDENT DIACYLGLYCEROL KINASE 1"/>
    <property type="match status" value="1"/>
</dbReference>
<feature type="transmembrane region" description="Helical" evidence="1">
    <location>
        <begin position="210"/>
        <end position="243"/>
    </location>
</feature>
<reference evidence="2 3" key="1">
    <citation type="submission" date="2024-06" db="EMBL/GenBank/DDBJ databases">
        <title>Genome of Rhodovulum iodosum, a marine photoferrotroph.</title>
        <authorList>
            <person name="Bianchini G."/>
            <person name="Nikeleit V."/>
            <person name="Kappler A."/>
            <person name="Bryce C."/>
            <person name="Sanchez-Baracaldo P."/>
        </authorList>
    </citation>
    <scope>NUCLEOTIDE SEQUENCE [LARGE SCALE GENOMIC DNA]</scope>
    <source>
        <strain evidence="2 3">UT/N1</strain>
    </source>
</reference>
<feature type="transmembrane region" description="Helical" evidence="1">
    <location>
        <begin position="155"/>
        <end position="178"/>
    </location>
</feature>
<dbReference type="EMBL" id="JBEHHI010000001">
    <property type="protein sequence ID" value="MEX5727171.1"/>
    <property type="molecule type" value="Genomic_DNA"/>
</dbReference>
<gene>
    <name evidence="2" type="ORF">Ga0609869_000524</name>
</gene>
<evidence type="ECO:0000313" key="3">
    <source>
        <dbReference type="Proteomes" id="UP001560019"/>
    </source>
</evidence>
<feature type="transmembrane region" description="Helical" evidence="1">
    <location>
        <begin position="418"/>
        <end position="437"/>
    </location>
</feature>
<keyword evidence="2" id="KW-0808">Transferase</keyword>
<feature type="transmembrane region" description="Helical" evidence="1">
    <location>
        <begin position="263"/>
        <end position="286"/>
    </location>
</feature>
<feature type="transmembrane region" description="Helical" evidence="1">
    <location>
        <begin position="355"/>
        <end position="376"/>
    </location>
</feature>
<dbReference type="Proteomes" id="UP001560019">
    <property type="component" value="Unassembled WGS sequence"/>
</dbReference>
<keyword evidence="1" id="KW-0472">Membrane</keyword>
<proteinExistence type="predicted"/>
<sequence>MNAPAAQIAAGLALLAGLFALLFALGRIGRRRGWPPELSRKTMHMATGLGALALPFVLRIDWAFYAILGIALAGLGLLRLPRLRAMGGALHGVARASYGEMFFVLSIGLLHLFAGGQPVLYVLPLAILTLGDAAAALVGGVYGRRMFRVEEGAKSIEGSVVFFLVSANLAMICLLLLTDIARENVILIGLMAALFGALVEADSWRGFDNLFLPIGLMIFLTTALAAPAADIAARMALFLGAWAGFAWLAPRLGADGHSVRVHIVAAFLILSATSSQNAVLPLAALFAHALTRRLSPTADRHPDLDMVAAIGLLSIFALAAGAGLGVNVLNFYALAAGSLAAALVALALEPFPALWRAIGGFAASAALFSAWLGVMALNGAGPGWHGELRPAGLALFLLATVLPAYRPHLFRRQRAFRLLALCAGPAAAICGILYVVGGRA</sequence>
<feature type="transmembrane region" description="Helical" evidence="1">
    <location>
        <begin position="388"/>
        <end position="406"/>
    </location>
</feature>
<keyword evidence="3" id="KW-1185">Reference proteome</keyword>